<evidence type="ECO:0000313" key="1">
    <source>
        <dbReference type="EMBL" id="QQO82684.1"/>
    </source>
</evidence>
<sequence>MPSSRQDHTSRSLTLSTNNDVIQVLHPYDSDASSVEGYVPSIDFRSDVHKSIESLVGNLNGFFKLYNHWIKGDTKCDYTVVMEMTIRANLISSQFEGVSKQCKKDRGVTGNSPLTLKDQIDILALSESLSMTPSELISMIKRSTAGGCQNEK</sequence>
<organism evidence="1">
    <name type="scientific">Shewanella algae</name>
    <dbReference type="NCBI Taxonomy" id="38313"/>
    <lineage>
        <taxon>Bacteria</taxon>
        <taxon>Pseudomonadati</taxon>
        <taxon>Pseudomonadota</taxon>
        <taxon>Gammaproteobacteria</taxon>
        <taxon>Alteromonadales</taxon>
        <taxon>Shewanellaceae</taxon>
        <taxon>Shewanella</taxon>
    </lineage>
</organism>
<dbReference type="AlphaFoldDB" id="A0A7T8INK4"/>
<dbReference type="RefSeq" id="WP_397609045.1">
    <property type="nucleotide sequence ID" value="NZ_CP032664.1"/>
</dbReference>
<accession>A0A7T8INK4</accession>
<name>A0A7T8INK4_9GAMM</name>
<gene>
    <name evidence="1" type="ORF">D7032_05090</name>
</gene>
<dbReference type="EMBL" id="CP032664">
    <property type="protein sequence ID" value="QQO82684.1"/>
    <property type="molecule type" value="Genomic_DNA"/>
</dbReference>
<protein>
    <submittedName>
        <fullName evidence="1">Uncharacterized protein</fullName>
    </submittedName>
</protein>
<proteinExistence type="predicted"/>
<reference evidence="1" key="1">
    <citation type="submission" date="2018-09" db="EMBL/GenBank/DDBJ databases">
        <title>Genome sequencing and analysis.</title>
        <authorList>
            <person name="Huang Y.-T."/>
        </authorList>
    </citation>
    <scope>NUCLEOTIDE SEQUENCE</scope>
    <source>
        <strain evidence="1">HIDE</strain>
    </source>
</reference>